<proteinExistence type="predicted"/>
<protein>
    <submittedName>
        <fullName evidence="1">Uncharacterized protein</fullName>
    </submittedName>
</protein>
<accession>A0A1I6UU75</accession>
<evidence type="ECO:0000313" key="2">
    <source>
        <dbReference type="Proteomes" id="UP000198785"/>
    </source>
</evidence>
<reference evidence="1 2" key="1">
    <citation type="submission" date="2016-10" db="EMBL/GenBank/DDBJ databases">
        <authorList>
            <person name="de Groot N.N."/>
        </authorList>
    </citation>
    <scope>NUCLEOTIDE SEQUENCE [LARGE SCALE GENOMIC DNA]</scope>
    <source>
        <strain evidence="1 2">DSM 22789</strain>
    </source>
</reference>
<dbReference type="EMBL" id="FOZZ01000010">
    <property type="protein sequence ID" value="SFT04874.1"/>
    <property type="molecule type" value="Genomic_DNA"/>
</dbReference>
<keyword evidence="2" id="KW-1185">Reference proteome</keyword>
<name>A0A1I6UU75_9SPHI</name>
<gene>
    <name evidence="1" type="ORF">SAMN05660206_11031</name>
</gene>
<evidence type="ECO:0000313" key="1">
    <source>
        <dbReference type="EMBL" id="SFT04874.1"/>
    </source>
</evidence>
<organism evidence="1 2">
    <name type="scientific">Sphingobacterium wenxiniae</name>
    <dbReference type="NCBI Taxonomy" id="683125"/>
    <lineage>
        <taxon>Bacteria</taxon>
        <taxon>Pseudomonadati</taxon>
        <taxon>Bacteroidota</taxon>
        <taxon>Sphingobacteriia</taxon>
        <taxon>Sphingobacteriales</taxon>
        <taxon>Sphingobacteriaceae</taxon>
        <taxon>Sphingobacterium</taxon>
    </lineage>
</organism>
<sequence>MSQGPFVLLRVIIMSRFDKAFGKREEFCIFTTN</sequence>
<dbReference type="AlphaFoldDB" id="A0A1I6UU75"/>
<dbReference type="Proteomes" id="UP000198785">
    <property type="component" value="Unassembled WGS sequence"/>
</dbReference>